<feature type="transmembrane region" description="Helical" evidence="1">
    <location>
        <begin position="76"/>
        <end position="93"/>
    </location>
</feature>
<accession>A0A8J3I6E7</accession>
<feature type="transmembrane region" description="Helical" evidence="1">
    <location>
        <begin position="48"/>
        <end position="69"/>
    </location>
</feature>
<evidence type="ECO:0000256" key="1">
    <source>
        <dbReference type="SAM" id="Phobius"/>
    </source>
</evidence>
<feature type="transmembrane region" description="Helical" evidence="1">
    <location>
        <begin position="129"/>
        <end position="148"/>
    </location>
</feature>
<feature type="transmembrane region" description="Helical" evidence="1">
    <location>
        <begin position="99"/>
        <end position="117"/>
    </location>
</feature>
<reference evidence="2" key="1">
    <citation type="submission" date="2020-10" db="EMBL/GenBank/DDBJ databases">
        <title>Taxonomic study of unclassified bacteria belonging to the class Ktedonobacteria.</title>
        <authorList>
            <person name="Yabe S."/>
            <person name="Wang C.M."/>
            <person name="Zheng Y."/>
            <person name="Sakai Y."/>
            <person name="Cavaletti L."/>
            <person name="Monciardini P."/>
            <person name="Donadio S."/>
        </authorList>
    </citation>
    <scope>NUCLEOTIDE SEQUENCE</scope>
    <source>
        <strain evidence="2">SOSP1-1</strain>
    </source>
</reference>
<dbReference type="Proteomes" id="UP000612362">
    <property type="component" value="Unassembled WGS sequence"/>
</dbReference>
<evidence type="ECO:0000313" key="3">
    <source>
        <dbReference type="Proteomes" id="UP000612362"/>
    </source>
</evidence>
<comment type="caution">
    <text evidence="2">The sequence shown here is derived from an EMBL/GenBank/DDBJ whole genome shotgun (WGS) entry which is preliminary data.</text>
</comment>
<keyword evidence="1" id="KW-1133">Transmembrane helix</keyword>
<keyword evidence="1" id="KW-0812">Transmembrane</keyword>
<dbReference type="InterPro" id="IPR017195">
    <property type="entry name" value="ABC_thiamin-permease_prd"/>
</dbReference>
<feature type="transmembrane region" description="Helical" evidence="1">
    <location>
        <begin position="21"/>
        <end position="42"/>
    </location>
</feature>
<organism evidence="2 3">
    <name type="scientific">Ktedonospora formicarum</name>
    <dbReference type="NCBI Taxonomy" id="2778364"/>
    <lineage>
        <taxon>Bacteria</taxon>
        <taxon>Bacillati</taxon>
        <taxon>Chloroflexota</taxon>
        <taxon>Ktedonobacteria</taxon>
        <taxon>Ktedonobacterales</taxon>
        <taxon>Ktedonobacteraceae</taxon>
        <taxon>Ktedonospora</taxon>
    </lineage>
</organism>
<proteinExistence type="predicted"/>
<dbReference type="Pfam" id="PF09819">
    <property type="entry name" value="ABC_cobalt"/>
    <property type="match status" value="1"/>
</dbReference>
<keyword evidence="3" id="KW-1185">Reference proteome</keyword>
<evidence type="ECO:0000313" key="2">
    <source>
        <dbReference type="EMBL" id="GHO48256.1"/>
    </source>
</evidence>
<name>A0A8J3I6E7_9CHLR</name>
<dbReference type="EMBL" id="BNJF01000003">
    <property type="protein sequence ID" value="GHO48256.1"/>
    <property type="molecule type" value="Genomic_DNA"/>
</dbReference>
<sequence>MNEQSVAPAQKKRGWLAWSTRDILIIAAIGVVFGILLAILMYPYMLSVVFGPIVAWAWVGFFILPGFFISYALRRAGAAFLIALLYCLVMLPVSPYGPSIMITGIIYAVAGEGGVLLGTRYRHFGLPSMILAGAAGGVVMLLIYLVFYPTSFNLALPILIGVIAVTILSSIVGAIIAKYLADAVARTGVLSGTALKSKEIEEI</sequence>
<gene>
    <name evidence="2" type="ORF">KSX_64190</name>
</gene>
<protein>
    <submittedName>
        <fullName evidence="2">Uncharacterized protein</fullName>
    </submittedName>
</protein>
<keyword evidence="1" id="KW-0472">Membrane</keyword>
<dbReference type="RefSeq" id="WP_220197454.1">
    <property type="nucleotide sequence ID" value="NZ_BNJF01000003.1"/>
</dbReference>
<feature type="transmembrane region" description="Helical" evidence="1">
    <location>
        <begin position="154"/>
        <end position="177"/>
    </location>
</feature>
<dbReference type="AlphaFoldDB" id="A0A8J3I6E7"/>